<feature type="transmembrane region" description="Helical" evidence="1">
    <location>
        <begin position="301"/>
        <end position="324"/>
    </location>
</feature>
<dbReference type="EMBL" id="GBXM01002139">
    <property type="protein sequence ID" value="JAI06439.1"/>
    <property type="molecule type" value="Transcribed_RNA"/>
</dbReference>
<evidence type="ECO:0000313" key="2">
    <source>
        <dbReference type="EMBL" id="JAI06439.1"/>
    </source>
</evidence>
<keyword evidence="1" id="KW-1133">Transmembrane helix</keyword>
<reference evidence="2" key="1">
    <citation type="submission" date="2014-11" db="EMBL/GenBank/DDBJ databases">
        <authorList>
            <person name="Amaro Gonzalez C."/>
        </authorList>
    </citation>
    <scope>NUCLEOTIDE SEQUENCE</scope>
</reference>
<accession>A0A0E9XXM5</accession>
<reference evidence="2" key="2">
    <citation type="journal article" date="2015" name="Fish Shellfish Immunol.">
        <title>Early steps in the European eel (Anguilla anguilla)-Vibrio vulnificus interaction in the gills: Role of the RtxA13 toxin.</title>
        <authorList>
            <person name="Callol A."/>
            <person name="Pajuelo D."/>
            <person name="Ebbesson L."/>
            <person name="Teles M."/>
            <person name="MacKenzie S."/>
            <person name="Amaro C."/>
        </authorList>
    </citation>
    <scope>NUCLEOTIDE SEQUENCE</scope>
</reference>
<name>A0A0E9XXM5_ANGAN</name>
<evidence type="ECO:0000256" key="1">
    <source>
        <dbReference type="SAM" id="Phobius"/>
    </source>
</evidence>
<sequence length="352" mass="37349">MRLSRNPLDQGVACSCGDAAVVLPVLGHVDVAFVTPVLTPAVLDNPELLSVNILALETVAHNQHPVVKLLAAAVLLIIDPGLVELEGFVTGVDGDGDGAHRGHGLHQGALLPAGQVHEAGVVGGVVLGVVVARLIVSSQVRVGLLGVQAAVVLDVLEGLVHEAAVAALVPFRPGALHQVLLAQRHQRARLPELLALHGASGAEGPAGTALTLVFHWSDVALLSPVNLARGLQEIGLQEHRPLGLPLCFALVTIHDLPELLVCHVAEMVHSQTVRMLSHGVLQVVQFNLFQVFLPNHSSPPFFLLVVLFTVPVLPLIPVVVQLWVQTWRREHGSKAECEGQYHKMHGDEVCDA</sequence>
<proteinExistence type="predicted"/>
<dbReference type="AlphaFoldDB" id="A0A0E9XXM5"/>
<keyword evidence="1" id="KW-0472">Membrane</keyword>
<protein>
    <submittedName>
        <fullName evidence="2">Uncharacterized protein</fullName>
    </submittedName>
</protein>
<organism evidence="2">
    <name type="scientific">Anguilla anguilla</name>
    <name type="common">European freshwater eel</name>
    <name type="synonym">Muraena anguilla</name>
    <dbReference type="NCBI Taxonomy" id="7936"/>
    <lineage>
        <taxon>Eukaryota</taxon>
        <taxon>Metazoa</taxon>
        <taxon>Chordata</taxon>
        <taxon>Craniata</taxon>
        <taxon>Vertebrata</taxon>
        <taxon>Euteleostomi</taxon>
        <taxon>Actinopterygii</taxon>
        <taxon>Neopterygii</taxon>
        <taxon>Teleostei</taxon>
        <taxon>Anguilliformes</taxon>
        <taxon>Anguillidae</taxon>
        <taxon>Anguilla</taxon>
    </lineage>
</organism>
<keyword evidence="1" id="KW-0812">Transmembrane</keyword>